<feature type="compositionally biased region" description="Polar residues" evidence="1">
    <location>
        <begin position="23"/>
        <end position="32"/>
    </location>
</feature>
<keyword evidence="2" id="KW-0472">Membrane</keyword>
<dbReference type="EMBL" id="DVLP01000359">
    <property type="protein sequence ID" value="HIT76325.1"/>
    <property type="molecule type" value="Genomic_DNA"/>
</dbReference>
<protein>
    <submittedName>
        <fullName evidence="3">Uncharacterized protein</fullName>
    </submittedName>
</protein>
<accession>A0A9D1H0T0</accession>
<evidence type="ECO:0000313" key="3">
    <source>
        <dbReference type="EMBL" id="HIT76325.1"/>
    </source>
</evidence>
<sequence>METRENVLLGCARAVRTRVGRLTGSTTHQPPSDTRDPDVPDAETSSADTSSTDVVASTQATEDVAADRLVSAARTPRRDTESRAWLRNIAAAGVIGTLGLALAGAMATSGTANPTDTAPTANVSVANDVRQADEFSG</sequence>
<name>A0A9D1H0T0_9ACTN</name>
<feature type="compositionally biased region" description="Low complexity" evidence="1">
    <location>
        <begin position="44"/>
        <end position="61"/>
    </location>
</feature>
<reference evidence="3" key="2">
    <citation type="journal article" date="2021" name="PeerJ">
        <title>Extensive microbial diversity within the chicken gut microbiome revealed by metagenomics and culture.</title>
        <authorList>
            <person name="Gilroy R."/>
            <person name="Ravi A."/>
            <person name="Getino M."/>
            <person name="Pursley I."/>
            <person name="Horton D.L."/>
            <person name="Alikhan N.F."/>
            <person name="Baker D."/>
            <person name="Gharbi K."/>
            <person name="Hall N."/>
            <person name="Watson M."/>
            <person name="Adriaenssens E.M."/>
            <person name="Foster-Nyarko E."/>
            <person name="Jarju S."/>
            <person name="Secka A."/>
            <person name="Antonio M."/>
            <person name="Oren A."/>
            <person name="Chaudhuri R.R."/>
            <person name="La Ragione R."/>
            <person name="Hildebrand F."/>
            <person name="Pallen M.J."/>
        </authorList>
    </citation>
    <scope>NUCLEOTIDE SEQUENCE</scope>
    <source>
        <strain evidence="3">ChiGjej1B1-24693</strain>
    </source>
</reference>
<gene>
    <name evidence="3" type="ORF">IAA98_12135</name>
</gene>
<reference evidence="3" key="1">
    <citation type="submission" date="2020-10" db="EMBL/GenBank/DDBJ databases">
        <authorList>
            <person name="Gilroy R."/>
        </authorList>
    </citation>
    <scope>NUCLEOTIDE SEQUENCE</scope>
    <source>
        <strain evidence="3">ChiGjej1B1-24693</strain>
    </source>
</reference>
<feature type="non-terminal residue" evidence="3">
    <location>
        <position position="137"/>
    </location>
</feature>
<dbReference type="AlphaFoldDB" id="A0A9D1H0T0"/>
<keyword evidence="2" id="KW-1133">Transmembrane helix</keyword>
<organism evidence="3 4">
    <name type="scientific">Candidatus Avipropionibacterium avicola</name>
    <dbReference type="NCBI Taxonomy" id="2840701"/>
    <lineage>
        <taxon>Bacteria</taxon>
        <taxon>Bacillati</taxon>
        <taxon>Actinomycetota</taxon>
        <taxon>Actinomycetes</taxon>
        <taxon>Propionibacteriales</taxon>
        <taxon>Propionibacteriaceae</taxon>
        <taxon>Propionibacteriaceae incertae sedis</taxon>
        <taxon>Candidatus Avipropionibacterium</taxon>
    </lineage>
</organism>
<evidence type="ECO:0000313" key="4">
    <source>
        <dbReference type="Proteomes" id="UP000886842"/>
    </source>
</evidence>
<evidence type="ECO:0000256" key="1">
    <source>
        <dbReference type="SAM" id="MobiDB-lite"/>
    </source>
</evidence>
<dbReference type="Proteomes" id="UP000886842">
    <property type="component" value="Unassembled WGS sequence"/>
</dbReference>
<feature type="transmembrane region" description="Helical" evidence="2">
    <location>
        <begin position="84"/>
        <end position="107"/>
    </location>
</feature>
<proteinExistence type="predicted"/>
<feature type="region of interest" description="Disordered" evidence="1">
    <location>
        <begin position="108"/>
        <end position="137"/>
    </location>
</feature>
<feature type="region of interest" description="Disordered" evidence="1">
    <location>
        <begin position="19"/>
        <end position="61"/>
    </location>
</feature>
<keyword evidence="2" id="KW-0812">Transmembrane</keyword>
<feature type="compositionally biased region" description="Low complexity" evidence="1">
    <location>
        <begin position="108"/>
        <end position="122"/>
    </location>
</feature>
<evidence type="ECO:0000256" key="2">
    <source>
        <dbReference type="SAM" id="Phobius"/>
    </source>
</evidence>
<comment type="caution">
    <text evidence="3">The sequence shown here is derived from an EMBL/GenBank/DDBJ whole genome shotgun (WGS) entry which is preliminary data.</text>
</comment>